<comment type="caution">
    <text evidence="8">The sequence shown here is derived from an EMBL/GenBank/DDBJ whole genome shotgun (WGS) entry which is preliminary data.</text>
</comment>
<dbReference type="Proteomes" id="UP000629468">
    <property type="component" value="Unassembled WGS sequence"/>
</dbReference>
<feature type="chain" id="PRO_5034910034" description="Hydrophobin" evidence="7">
    <location>
        <begin position="20"/>
        <end position="112"/>
    </location>
</feature>
<accession>A0A8H7EWT9</accession>
<comment type="subcellular location">
    <subcellularLocation>
        <location evidence="1 7">Secreted</location>
        <location evidence="1 7">Cell wall</location>
    </subcellularLocation>
</comment>
<keyword evidence="4 7" id="KW-0964">Secreted</keyword>
<dbReference type="InterPro" id="IPR019778">
    <property type="entry name" value="Class_I_Hydrophobin_CS"/>
</dbReference>
<evidence type="ECO:0000256" key="6">
    <source>
        <dbReference type="ARBA" id="ARBA00023157"/>
    </source>
</evidence>
<dbReference type="PROSITE" id="PS00956">
    <property type="entry name" value="HYDROPHOBIN"/>
    <property type="match status" value="1"/>
</dbReference>
<dbReference type="InterPro" id="IPR001338">
    <property type="entry name" value="Class_I_Hydrophobin"/>
</dbReference>
<evidence type="ECO:0000256" key="4">
    <source>
        <dbReference type="ARBA" id="ARBA00022525"/>
    </source>
</evidence>
<dbReference type="GO" id="GO:0005199">
    <property type="term" value="F:structural constituent of cell wall"/>
    <property type="evidence" value="ECO:0007669"/>
    <property type="project" value="InterPro"/>
</dbReference>
<dbReference type="Pfam" id="PF01185">
    <property type="entry name" value="Hydrophobin"/>
    <property type="match status" value="1"/>
</dbReference>
<dbReference type="GO" id="GO:0009277">
    <property type="term" value="C:fungal-type cell wall"/>
    <property type="evidence" value="ECO:0007669"/>
    <property type="project" value="InterPro"/>
</dbReference>
<evidence type="ECO:0000256" key="2">
    <source>
        <dbReference type="ARBA" id="ARBA00010446"/>
    </source>
</evidence>
<keyword evidence="3 7" id="KW-0134">Cell wall</keyword>
<dbReference type="CDD" id="cd23507">
    <property type="entry name" value="hydrophobin_I"/>
    <property type="match status" value="1"/>
</dbReference>
<evidence type="ECO:0000313" key="9">
    <source>
        <dbReference type="Proteomes" id="UP000629468"/>
    </source>
</evidence>
<keyword evidence="5 7" id="KW-0732">Signal</keyword>
<evidence type="ECO:0000256" key="5">
    <source>
        <dbReference type="ARBA" id="ARBA00022729"/>
    </source>
</evidence>
<sequence>MYSKLALFVASAFALGAVAAPGGEPAPSTGGQNSQCDVGKIDCCESTQDAKSSAVQNLAGLLGIDLGGITGIVGVNCGILGGSSCSAQPVCCTGNSFHGLIVVGCSPINVNL</sequence>
<organism evidence="8 9">
    <name type="scientific">Agaricus bisporus var. burnettii</name>
    <dbReference type="NCBI Taxonomy" id="192524"/>
    <lineage>
        <taxon>Eukaryota</taxon>
        <taxon>Fungi</taxon>
        <taxon>Dikarya</taxon>
        <taxon>Basidiomycota</taxon>
        <taxon>Agaricomycotina</taxon>
        <taxon>Agaricomycetes</taxon>
        <taxon>Agaricomycetidae</taxon>
        <taxon>Agaricales</taxon>
        <taxon>Agaricineae</taxon>
        <taxon>Agaricaceae</taxon>
        <taxon>Agaricus</taxon>
    </lineage>
</organism>
<keyword evidence="6 7" id="KW-1015">Disulfide bond</keyword>
<dbReference type="AlphaFoldDB" id="A0A8H7EWT9"/>
<gene>
    <name evidence="8" type="ORF">Agabi119p4_9418</name>
</gene>
<evidence type="ECO:0000256" key="1">
    <source>
        <dbReference type="ARBA" id="ARBA00004191"/>
    </source>
</evidence>
<name>A0A8H7EWT9_AGABI</name>
<dbReference type="SMART" id="SM00075">
    <property type="entry name" value="HYDRO"/>
    <property type="match status" value="1"/>
</dbReference>
<feature type="signal peptide" evidence="7">
    <location>
        <begin position="1"/>
        <end position="19"/>
    </location>
</feature>
<dbReference type="EMBL" id="JABXXO010000013">
    <property type="protein sequence ID" value="KAF7761426.1"/>
    <property type="molecule type" value="Genomic_DNA"/>
</dbReference>
<protein>
    <recommendedName>
        <fullName evidence="7">Hydrophobin</fullName>
    </recommendedName>
</protein>
<evidence type="ECO:0000313" key="8">
    <source>
        <dbReference type="EMBL" id="KAF7761426.1"/>
    </source>
</evidence>
<proteinExistence type="inferred from homology"/>
<comment type="similarity">
    <text evidence="2 7">Belongs to the fungal hydrophobin family.</text>
</comment>
<evidence type="ECO:0000256" key="3">
    <source>
        <dbReference type="ARBA" id="ARBA00022512"/>
    </source>
</evidence>
<reference evidence="8 9" key="1">
    <citation type="journal article" name="Sci. Rep.">
        <title>Telomere-to-telomere assembled and centromere annotated genomes of the two main subspecies of the button mushroom Agaricus bisporus reveal especially polymorphic chromosome ends.</title>
        <authorList>
            <person name="Sonnenberg A.S.M."/>
            <person name="Sedaghat-Telgerd N."/>
            <person name="Lavrijssen B."/>
            <person name="Ohm R.A."/>
            <person name="Hendrickx P.M."/>
            <person name="Scholtmeijer K."/>
            <person name="Baars J.J.P."/>
            <person name="van Peer A."/>
        </authorList>
    </citation>
    <scope>NUCLEOTIDE SEQUENCE [LARGE SCALE GENOMIC DNA]</scope>
    <source>
        <strain evidence="8 9">H119_p4</strain>
    </source>
</reference>
<evidence type="ECO:0000256" key="7">
    <source>
        <dbReference type="RuleBase" id="RU365009"/>
    </source>
</evidence>